<evidence type="ECO:0000256" key="1">
    <source>
        <dbReference type="ARBA" id="ARBA00004123"/>
    </source>
</evidence>
<dbReference type="PROSITE" id="PS51152">
    <property type="entry name" value="NFYA_HAP2_2"/>
    <property type="match status" value="1"/>
</dbReference>
<evidence type="ECO:0000313" key="9">
    <source>
        <dbReference type="Proteomes" id="UP000655225"/>
    </source>
</evidence>
<name>A0A834Z506_TETSI</name>
<accession>A0A834Z506</accession>
<dbReference type="OrthoDB" id="1097733at2759"/>
<feature type="compositionally biased region" description="Basic and acidic residues" evidence="7">
    <location>
        <begin position="1"/>
        <end position="10"/>
    </location>
</feature>
<evidence type="ECO:0000256" key="5">
    <source>
        <dbReference type="ARBA" id="ARBA00023242"/>
    </source>
</evidence>
<comment type="similarity">
    <text evidence="6">Belongs to the NFYA/HAP2 subunit family.</text>
</comment>
<comment type="function">
    <text evidence="6">Component of the sequence-specific heterotrimeric transcription factor (NF-Y) which specifically recognizes a 5'-CCAAT-3' box motif found in the promoters of its target genes.</text>
</comment>
<dbReference type="Gene3D" id="6.10.250.2430">
    <property type="match status" value="1"/>
</dbReference>
<dbReference type="GO" id="GO:0003677">
    <property type="term" value="F:DNA binding"/>
    <property type="evidence" value="ECO:0007669"/>
    <property type="project" value="UniProtKB-KW"/>
</dbReference>
<dbReference type="GO" id="GO:0005634">
    <property type="term" value="C:nucleus"/>
    <property type="evidence" value="ECO:0007669"/>
    <property type="project" value="UniProtKB-SubCell"/>
</dbReference>
<proteinExistence type="inferred from homology"/>
<dbReference type="InterPro" id="IPR001289">
    <property type="entry name" value="NFYA"/>
</dbReference>
<keyword evidence="5 6" id="KW-0539">Nucleus</keyword>
<keyword evidence="9" id="KW-1185">Reference proteome</keyword>
<dbReference type="OMA" id="MQYGGMM"/>
<feature type="compositionally biased region" description="Polar residues" evidence="7">
    <location>
        <begin position="234"/>
        <end position="247"/>
    </location>
</feature>
<feature type="region of interest" description="Disordered" evidence="7">
    <location>
        <begin position="1"/>
        <end position="24"/>
    </location>
</feature>
<evidence type="ECO:0000256" key="2">
    <source>
        <dbReference type="ARBA" id="ARBA00023015"/>
    </source>
</evidence>
<dbReference type="Pfam" id="PF02045">
    <property type="entry name" value="CBFB_NFYA"/>
    <property type="match status" value="1"/>
</dbReference>
<comment type="subcellular location">
    <subcellularLocation>
        <location evidence="1 6">Nucleus</location>
    </subcellularLocation>
</comment>
<dbReference type="SMART" id="SM00521">
    <property type="entry name" value="CBF"/>
    <property type="match status" value="1"/>
</dbReference>
<dbReference type="PANTHER" id="PTHR12632">
    <property type="entry name" value="TRANSCRIPTION FACTOR NF-Y ALPHA-RELATED"/>
    <property type="match status" value="1"/>
</dbReference>
<dbReference type="EMBL" id="JABCRI010000011">
    <property type="protein sequence ID" value="KAF8398378.1"/>
    <property type="molecule type" value="Genomic_DNA"/>
</dbReference>
<feature type="region of interest" description="Disordered" evidence="7">
    <location>
        <begin position="288"/>
        <end position="320"/>
    </location>
</feature>
<reference evidence="8 9" key="1">
    <citation type="submission" date="2020-04" db="EMBL/GenBank/DDBJ databases">
        <title>Plant Genome Project.</title>
        <authorList>
            <person name="Zhang R.-G."/>
        </authorList>
    </citation>
    <scope>NUCLEOTIDE SEQUENCE [LARGE SCALE GENOMIC DNA]</scope>
    <source>
        <strain evidence="8">YNK0</strain>
        <tissue evidence="8">Leaf</tissue>
    </source>
</reference>
<dbReference type="GO" id="GO:0003700">
    <property type="term" value="F:DNA-binding transcription factor activity"/>
    <property type="evidence" value="ECO:0007669"/>
    <property type="project" value="UniProtKB-UniRule"/>
</dbReference>
<evidence type="ECO:0000313" key="8">
    <source>
        <dbReference type="EMBL" id="KAF8398378.1"/>
    </source>
</evidence>
<keyword evidence="2 6" id="KW-0805">Transcription regulation</keyword>
<evidence type="ECO:0000256" key="7">
    <source>
        <dbReference type="SAM" id="MobiDB-lite"/>
    </source>
</evidence>
<feature type="region of interest" description="Disordered" evidence="7">
    <location>
        <begin position="205"/>
        <end position="247"/>
    </location>
</feature>
<keyword evidence="3 6" id="KW-0238">DNA-binding</keyword>
<evidence type="ECO:0000256" key="3">
    <source>
        <dbReference type="ARBA" id="ARBA00023125"/>
    </source>
</evidence>
<gene>
    <name evidence="8" type="ORF">HHK36_017305</name>
</gene>
<protein>
    <recommendedName>
        <fullName evidence="6">Nuclear transcription factor Y subunit</fullName>
    </recommendedName>
</protein>
<dbReference type="AlphaFoldDB" id="A0A834Z506"/>
<feature type="compositionally biased region" description="Polar residues" evidence="7">
    <location>
        <begin position="11"/>
        <end position="24"/>
    </location>
</feature>
<evidence type="ECO:0000256" key="4">
    <source>
        <dbReference type="ARBA" id="ARBA00023163"/>
    </source>
</evidence>
<sequence>MHSEPKDSNKLESNAHSIPPSTICPQPWWRGIEYNAIPPAVLGESGSKSQSLEHPNGGVGSKAGQSQTNGRLDEEADVHKDMKTTTAKQSGASPRNHYTVDEIFSYGSDGDYGEEHQHLQHVASPIPPSMGEYLAPPTQMELVGHTIACTSYPYMDPYYGGMITAYGPQALPYLHESRHQHAMRRARGCGGRFLNTKNLDCSTTNLTPEKANGSGAALSTQSASSSGSEPLPSNCTGNMDSSSHQQKVNGPLVQNMHEAHMYHNGNANCNSNGCYQHHQGLPLSTYHSLSGKRGEEGECSGQQRGSIPVNRAPHRALTIQ</sequence>
<keyword evidence="4 6" id="KW-0804">Transcription</keyword>
<feature type="compositionally biased region" description="Low complexity" evidence="7">
    <location>
        <begin position="213"/>
        <end position="233"/>
    </location>
</feature>
<comment type="subunit">
    <text evidence="6">Heterotrimer.</text>
</comment>
<dbReference type="Proteomes" id="UP000655225">
    <property type="component" value="Unassembled WGS sequence"/>
</dbReference>
<organism evidence="8 9">
    <name type="scientific">Tetracentron sinense</name>
    <name type="common">Spur-leaf</name>
    <dbReference type="NCBI Taxonomy" id="13715"/>
    <lineage>
        <taxon>Eukaryota</taxon>
        <taxon>Viridiplantae</taxon>
        <taxon>Streptophyta</taxon>
        <taxon>Embryophyta</taxon>
        <taxon>Tracheophyta</taxon>
        <taxon>Spermatophyta</taxon>
        <taxon>Magnoliopsida</taxon>
        <taxon>Trochodendrales</taxon>
        <taxon>Trochodendraceae</taxon>
        <taxon>Tetracentron</taxon>
    </lineage>
</organism>
<evidence type="ECO:0000256" key="6">
    <source>
        <dbReference type="RuleBase" id="RU367155"/>
    </source>
</evidence>
<comment type="caution">
    <text evidence="8">The sequence shown here is derived from an EMBL/GenBank/DDBJ whole genome shotgun (WGS) entry which is preliminary data.</text>
</comment>
<feature type="region of interest" description="Disordered" evidence="7">
    <location>
        <begin position="44"/>
        <end position="77"/>
    </location>
</feature>